<feature type="domain" description="OmpR/PhoB-type" evidence="15">
    <location>
        <begin position="125"/>
        <end position="223"/>
    </location>
</feature>
<dbReference type="InterPro" id="IPR036388">
    <property type="entry name" value="WH-like_DNA-bd_sf"/>
</dbReference>
<comment type="subcellular location">
    <subcellularLocation>
        <location evidence="1">Cytoplasm</location>
    </subcellularLocation>
</comment>
<gene>
    <name evidence="16" type="ORF">A8F95_04240</name>
</gene>
<dbReference type="InterPro" id="IPR001789">
    <property type="entry name" value="Sig_transdc_resp-reg_receiver"/>
</dbReference>
<evidence type="ECO:0000256" key="4">
    <source>
        <dbReference type="ARBA" id="ARBA00023012"/>
    </source>
</evidence>
<keyword evidence="6" id="KW-0843">Virulence</keyword>
<dbReference type="FunFam" id="1.10.10.10:FF:000018">
    <property type="entry name" value="DNA-binding response regulator ResD"/>
    <property type="match status" value="1"/>
</dbReference>
<evidence type="ECO:0000259" key="15">
    <source>
        <dbReference type="PROSITE" id="PS51755"/>
    </source>
</evidence>
<dbReference type="Proteomes" id="UP000092578">
    <property type="component" value="Unassembled WGS sequence"/>
</dbReference>
<dbReference type="Pfam" id="PF00072">
    <property type="entry name" value="Response_reg"/>
    <property type="match status" value="1"/>
</dbReference>
<dbReference type="PANTHER" id="PTHR48111:SF49">
    <property type="entry name" value="HEME RESPONSE REGULATOR HSSR"/>
    <property type="match status" value="1"/>
</dbReference>
<keyword evidence="7 13" id="KW-0238">DNA-binding</keyword>
<dbReference type="Gene3D" id="3.40.50.2300">
    <property type="match status" value="1"/>
</dbReference>
<dbReference type="EMBL" id="MAYT01000001">
    <property type="protein sequence ID" value="OCA92902.1"/>
    <property type="molecule type" value="Genomic_DNA"/>
</dbReference>
<keyword evidence="3 12" id="KW-0597">Phosphoprotein</keyword>
<protein>
    <recommendedName>
        <fullName evidence="11">Heme response regulator HssR</fullName>
    </recommendedName>
</protein>
<comment type="caution">
    <text evidence="16">The sequence shown here is derived from an EMBL/GenBank/DDBJ whole genome shotgun (WGS) entry which is preliminary data.</text>
</comment>
<dbReference type="CDD" id="cd00383">
    <property type="entry name" value="trans_reg_C"/>
    <property type="match status" value="1"/>
</dbReference>
<evidence type="ECO:0000256" key="7">
    <source>
        <dbReference type="ARBA" id="ARBA00023125"/>
    </source>
</evidence>
<dbReference type="Gene3D" id="1.10.10.10">
    <property type="entry name" value="Winged helix-like DNA-binding domain superfamily/Winged helix DNA-binding domain"/>
    <property type="match status" value="1"/>
</dbReference>
<dbReference type="InterPro" id="IPR039420">
    <property type="entry name" value="WalR-like"/>
</dbReference>
<dbReference type="InterPro" id="IPR011006">
    <property type="entry name" value="CheY-like_superfamily"/>
</dbReference>
<evidence type="ECO:0000256" key="2">
    <source>
        <dbReference type="ARBA" id="ARBA00022490"/>
    </source>
</evidence>
<evidence type="ECO:0000256" key="9">
    <source>
        <dbReference type="ARBA" id="ARBA00023163"/>
    </source>
</evidence>
<feature type="modified residue" description="4-aspartylphosphate" evidence="12">
    <location>
        <position position="52"/>
    </location>
</feature>
<dbReference type="RefSeq" id="WP_065409357.1">
    <property type="nucleotide sequence ID" value="NZ_MAYT01000001.1"/>
</dbReference>
<dbReference type="InterPro" id="IPR001867">
    <property type="entry name" value="OmpR/PhoB-type_DNA-bd"/>
</dbReference>
<keyword evidence="2" id="KW-0963">Cytoplasm</keyword>
<name>A0A1B9B9Z8_9BACI</name>
<dbReference type="GO" id="GO:0000976">
    <property type="term" value="F:transcription cis-regulatory region binding"/>
    <property type="evidence" value="ECO:0007669"/>
    <property type="project" value="TreeGrafter"/>
</dbReference>
<dbReference type="AlphaFoldDB" id="A0A1B9B9Z8"/>
<evidence type="ECO:0000259" key="14">
    <source>
        <dbReference type="PROSITE" id="PS50110"/>
    </source>
</evidence>
<evidence type="ECO:0000256" key="12">
    <source>
        <dbReference type="PROSITE-ProRule" id="PRU00169"/>
    </source>
</evidence>
<evidence type="ECO:0000256" key="11">
    <source>
        <dbReference type="ARBA" id="ARBA00039976"/>
    </source>
</evidence>
<dbReference type="SMART" id="SM00862">
    <property type="entry name" value="Trans_reg_C"/>
    <property type="match status" value="1"/>
</dbReference>
<dbReference type="PANTHER" id="PTHR48111">
    <property type="entry name" value="REGULATOR OF RPOS"/>
    <property type="match status" value="1"/>
</dbReference>
<keyword evidence="5" id="KW-0805">Transcription regulation</keyword>
<comment type="function">
    <text evidence="10">Member of the two-component regulatory system HssS/HssR involved in intracellular heme homeostasis and tempering of staphylococcal virulence. Phosphorylated HssR binds to a direct repeat sequence within hrtAB promoter and activates the expression of hrtAB, an efflux pump, in response to extracellular heme, hemin, hemoglobin or blood.</text>
</comment>
<dbReference type="CDD" id="cd17574">
    <property type="entry name" value="REC_OmpR"/>
    <property type="match status" value="1"/>
</dbReference>
<accession>A0A1B9B9Z8</accession>
<dbReference type="Pfam" id="PF00486">
    <property type="entry name" value="Trans_reg_C"/>
    <property type="match status" value="1"/>
</dbReference>
<evidence type="ECO:0000256" key="3">
    <source>
        <dbReference type="ARBA" id="ARBA00022553"/>
    </source>
</evidence>
<keyword evidence="4" id="KW-0902">Two-component regulatory system</keyword>
<keyword evidence="9" id="KW-0804">Transcription</keyword>
<evidence type="ECO:0000256" key="6">
    <source>
        <dbReference type="ARBA" id="ARBA00023026"/>
    </source>
</evidence>
<reference evidence="17" key="1">
    <citation type="submission" date="2016-05" db="EMBL/GenBank/DDBJ databases">
        <authorList>
            <person name="Liu B."/>
            <person name="Wang J."/>
            <person name="Zhu Y."/>
            <person name="Liu G."/>
            <person name="Chen Q."/>
            <person name="Chen Z."/>
            <person name="Lan J."/>
            <person name="Che J."/>
            <person name="Ge C."/>
            <person name="Shi H."/>
            <person name="Pan Z."/>
            <person name="Liu X."/>
        </authorList>
    </citation>
    <scope>NUCLEOTIDE SEQUENCE [LARGE SCALE GENOMIC DNA]</scope>
    <source>
        <strain evidence="17">FJAT-27215</strain>
    </source>
</reference>
<sequence>MTNILIVDDDPNVLKLLDIHLHEEGYRVCQAKNGVEALETLKKEKCDLAVIDVMMPYMNGYTLTQRIRKQYDMPIILLTAKSQIEDKAHGFQSGTDDYLVKPFDPKELLFRIKALLRRYHPPLDESLVRLGKTTINKKSYEVQIGDRTIWLPLKEFELLFFLAANSMQVFSRDHLIEQIWGLDYEGDERTVDVHIKRLRERFSTLTDDFCIKTVRGVGYLLEAKRS</sequence>
<feature type="domain" description="Response regulatory" evidence="14">
    <location>
        <begin position="3"/>
        <end position="116"/>
    </location>
</feature>
<dbReference type="GO" id="GO:0032993">
    <property type="term" value="C:protein-DNA complex"/>
    <property type="evidence" value="ECO:0007669"/>
    <property type="project" value="TreeGrafter"/>
</dbReference>
<dbReference type="Gene3D" id="6.10.250.690">
    <property type="match status" value="1"/>
</dbReference>
<evidence type="ECO:0000256" key="5">
    <source>
        <dbReference type="ARBA" id="ARBA00023015"/>
    </source>
</evidence>
<keyword evidence="17" id="KW-1185">Reference proteome</keyword>
<dbReference type="SUPFAM" id="SSF52172">
    <property type="entry name" value="CheY-like"/>
    <property type="match status" value="1"/>
</dbReference>
<evidence type="ECO:0000313" key="16">
    <source>
        <dbReference type="EMBL" id="OCA92902.1"/>
    </source>
</evidence>
<evidence type="ECO:0000256" key="8">
    <source>
        <dbReference type="ARBA" id="ARBA00023159"/>
    </source>
</evidence>
<feature type="DNA-binding region" description="OmpR/PhoB-type" evidence="13">
    <location>
        <begin position="125"/>
        <end position="223"/>
    </location>
</feature>
<evidence type="ECO:0000256" key="13">
    <source>
        <dbReference type="PROSITE-ProRule" id="PRU01091"/>
    </source>
</evidence>
<organism evidence="16 17">
    <name type="scientific">Pseudobacillus wudalianchiensis</name>
    <dbReference type="NCBI Taxonomy" id="1743143"/>
    <lineage>
        <taxon>Bacteria</taxon>
        <taxon>Bacillati</taxon>
        <taxon>Bacillota</taxon>
        <taxon>Bacilli</taxon>
        <taxon>Bacillales</taxon>
        <taxon>Bacillaceae</taxon>
        <taxon>Pseudobacillus</taxon>
    </lineage>
</organism>
<evidence type="ECO:0000313" key="17">
    <source>
        <dbReference type="Proteomes" id="UP000092578"/>
    </source>
</evidence>
<dbReference type="GO" id="GO:0005829">
    <property type="term" value="C:cytosol"/>
    <property type="evidence" value="ECO:0007669"/>
    <property type="project" value="TreeGrafter"/>
</dbReference>
<dbReference type="GO" id="GO:0000156">
    <property type="term" value="F:phosphorelay response regulator activity"/>
    <property type="evidence" value="ECO:0007669"/>
    <property type="project" value="TreeGrafter"/>
</dbReference>
<dbReference type="PROSITE" id="PS50110">
    <property type="entry name" value="RESPONSE_REGULATORY"/>
    <property type="match status" value="1"/>
</dbReference>
<proteinExistence type="predicted"/>
<keyword evidence="8" id="KW-0010">Activator</keyword>
<evidence type="ECO:0000256" key="10">
    <source>
        <dbReference type="ARBA" id="ARBA00037471"/>
    </source>
</evidence>
<evidence type="ECO:0000256" key="1">
    <source>
        <dbReference type="ARBA" id="ARBA00004496"/>
    </source>
</evidence>
<dbReference type="GO" id="GO:0006355">
    <property type="term" value="P:regulation of DNA-templated transcription"/>
    <property type="evidence" value="ECO:0007669"/>
    <property type="project" value="InterPro"/>
</dbReference>
<dbReference type="PROSITE" id="PS51755">
    <property type="entry name" value="OMPR_PHOB"/>
    <property type="match status" value="1"/>
</dbReference>
<dbReference type="FunFam" id="3.40.50.2300:FF:000001">
    <property type="entry name" value="DNA-binding response regulator PhoB"/>
    <property type="match status" value="1"/>
</dbReference>
<dbReference type="SMART" id="SM00448">
    <property type="entry name" value="REC"/>
    <property type="match status" value="1"/>
</dbReference>